<proteinExistence type="predicted"/>
<dbReference type="InterPro" id="IPR013589">
    <property type="entry name" value="Bac_transglu_N"/>
</dbReference>
<evidence type="ECO:0000259" key="1">
    <source>
        <dbReference type="SMART" id="SM00460"/>
    </source>
</evidence>
<dbReference type="SUPFAM" id="SSF54001">
    <property type="entry name" value="Cysteine proteinases"/>
    <property type="match status" value="1"/>
</dbReference>
<dbReference type="InterPro" id="IPR038765">
    <property type="entry name" value="Papain-like_cys_pep_sf"/>
</dbReference>
<keyword evidence="3" id="KW-1185">Reference proteome</keyword>
<dbReference type="RefSeq" id="WP_379710220.1">
    <property type="nucleotide sequence ID" value="NZ_JBHTBS010000002.1"/>
</dbReference>
<sequence length="303" mass="33939">MSLQTPDSHLLRIRHRTHYSYHFPVTFEPHRLVIRPREGHDLRVEELTMTIEPQATLVWTRDLFGNSIAHAHFQEQASELVIESDVTLRRFFNPNEPPHLATSASPYPLQYDPLEQGIITGYLSPVFPEESASVQRWIGSQPPPGDFPSAEAYVIAMTRIIQQSIGYQRREQKGVQSPDTTLSLGTGSCRDVATLLMEALRHLGIAARFASGYLDCPNTRAARGSTHAWTEVYFPRLGWNGFDPTIGEPCDHRHIVTGTSHHPRGVMPVSGRIFGPGNSFRSLTVGVEFSSPPFGLQQSQFQS</sequence>
<dbReference type="InterPro" id="IPR002931">
    <property type="entry name" value="Transglutaminase-like"/>
</dbReference>
<organism evidence="2 3">
    <name type="scientific">Haloferula chungangensis</name>
    <dbReference type="NCBI Taxonomy" id="1048331"/>
    <lineage>
        <taxon>Bacteria</taxon>
        <taxon>Pseudomonadati</taxon>
        <taxon>Verrucomicrobiota</taxon>
        <taxon>Verrucomicrobiia</taxon>
        <taxon>Verrucomicrobiales</taxon>
        <taxon>Verrucomicrobiaceae</taxon>
        <taxon>Haloferula</taxon>
    </lineage>
</organism>
<dbReference type="Pfam" id="PF01841">
    <property type="entry name" value="Transglut_core"/>
    <property type="match status" value="1"/>
</dbReference>
<dbReference type="PANTHER" id="PTHR33490:SF1">
    <property type="entry name" value="SLL1233 PROTEIN"/>
    <property type="match status" value="1"/>
</dbReference>
<comment type="caution">
    <text evidence="2">The sequence shown here is derived from an EMBL/GenBank/DDBJ whole genome shotgun (WGS) entry which is preliminary data.</text>
</comment>
<dbReference type="EMBL" id="JBHTBS010000002">
    <property type="protein sequence ID" value="MFC7336685.1"/>
    <property type="molecule type" value="Genomic_DNA"/>
</dbReference>
<dbReference type="Gene3D" id="3.10.620.30">
    <property type="match status" value="1"/>
</dbReference>
<feature type="domain" description="Transglutaminase-like" evidence="1">
    <location>
        <begin position="181"/>
        <end position="246"/>
    </location>
</feature>
<evidence type="ECO:0000313" key="3">
    <source>
        <dbReference type="Proteomes" id="UP001596472"/>
    </source>
</evidence>
<reference evidence="3" key="1">
    <citation type="journal article" date="2019" name="Int. J. Syst. Evol. Microbiol.">
        <title>The Global Catalogue of Microorganisms (GCM) 10K type strain sequencing project: providing services to taxonomists for standard genome sequencing and annotation.</title>
        <authorList>
            <consortium name="The Broad Institute Genomics Platform"/>
            <consortium name="The Broad Institute Genome Sequencing Center for Infectious Disease"/>
            <person name="Wu L."/>
            <person name="Ma J."/>
        </authorList>
    </citation>
    <scope>NUCLEOTIDE SEQUENCE [LARGE SCALE GENOMIC DNA]</scope>
    <source>
        <strain evidence="3">CGMCC 4.1467</strain>
    </source>
</reference>
<protein>
    <submittedName>
        <fullName evidence="2">Transglutaminase N-terminal domain-containing protein</fullName>
    </submittedName>
</protein>
<name>A0ABW2L518_9BACT</name>
<dbReference type="SMART" id="SM00460">
    <property type="entry name" value="TGc"/>
    <property type="match status" value="1"/>
</dbReference>
<accession>A0ABW2L518</accession>
<dbReference type="PANTHER" id="PTHR33490">
    <property type="entry name" value="BLR5614 PROTEIN-RELATED"/>
    <property type="match status" value="1"/>
</dbReference>
<dbReference type="Pfam" id="PF08379">
    <property type="entry name" value="Bact_transglu_N"/>
    <property type="match status" value="1"/>
</dbReference>
<gene>
    <name evidence="2" type="ORF">ACFQY0_05820</name>
</gene>
<evidence type="ECO:0000313" key="2">
    <source>
        <dbReference type="EMBL" id="MFC7336685.1"/>
    </source>
</evidence>
<dbReference type="Proteomes" id="UP001596472">
    <property type="component" value="Unassembled WGS sequence"/>
</dbReference>